<comment type="caution">
    <text evidence="5">The sequence shown here is derived from an EMBL/GenBank/DDBJ whole genome shotgun (WGS) entry which is preliminary data.</text>
</comment>
<keyword evidence="6" id="KW-1185">Reference proteome</keyword>
<dbReference type="RefSeq" id="WP_104752239.1">
    <property type="nucleotide sequence ID" value="NZ_FZMF01000017.1"/>
</dbReference>
<organism evidence="5 6">
    <name type="scientific">Helicobacter baculiformis</name>
    <dbReference type="NCBI Taxonomy" id="427351"/>
    <lineage>
        <taxon>Bacteria</taxon>
        <taxon>Pseudomonadati</taxon>
        <taxon>Campylobacterota</taxon>
        <taxon>Epsilonproteobacteria</taxon>
        <taxon>Campylobacterales</taxon>
        <taxon>Helicobacteraceae</taxon>
        <taxon>Helicobacter</taxon>
    </lineage>
</organism>
<evidence type="ECO:0000259" key="3">
    <source>
        <dbReference type="Pfam" id="PF25954"/>
    </source>
</evidence>
<dbReference type="Pfam" id="PF25954">
    <property type="entry name" value="Beta-barrel_RND_2"/>
    <property type="match status" value="1"/>
</dbReference>
<feature type="domain" description="CusB-like beta-barrel" evidence="3">
    <location>
        <begin position="167"/>
        <end position="239"/>
    </location>
</feature>
<dbReference type="InterPro" id="IPR058790">
    <property type="entry name" value="BSH_CusB"/>
</dbReference>
<dbReference type="InterPro" id="IPR058792">
    <property type="entry name" value="Beta-barrel_RND_2"/>
</dbReference>
<name>A0ABV7ZGH3_9HELI</name>
<keyword evidence="1" id="KW-0813">Transport</keyword>
<proteinExistence type="predicted"/>
<dbReference type="Gene3D" id="2.40.30.170">
    <property type="match status" value="1"/>
</dbReference>
<dbReference type="Pfam" id="PF25975">
    <property type="entry name" value="CzcB_C"/>
    <property type="match status" value="1"/>
</dbReference>
<dbReference type="PANTHER" id="PTHR30097:SF15">
    <property type="entry name" value="CATION EFFLUX SYSTEM PROTEIN CUSB"/>
    <property type="match status" value="1"/>
</dbReference>
<dbReference type="SUPFAM" id="SSF111369">
    <property type="entry name" value="HlyD-like secretion proteins"/>
    <property type="match status" value="1"/>
</dbReference>
<gene>
    <name evidence="5" type="ORF">ACFOPX_01660</name>
</gene>
<dbReference type="Proteomes" id="UP001595783">
    <property type="component" value="Unassembled WGS sequence"/>
</dbReference>
<sequence length="314" mass="35471">MRVIGLCMALLGALWGAQSTIKVTLKEIAPFRQYYATLQADEKRVYSYNLRFDGFIEKLYANQTYKPIKAGQKLFSVYAPALIGVQSELLSALHFNKQVEEIKEKLRLLGVGEGEISSIIKDRKIHNRIPMRSQFNGVIFAKNVQEGGFVKSGATLYEIVDLSALYVIAQVNQEDLDFVRHMDKARARIEGIEGDFSLELDNINPLINPQTKMLQVRFLLKNPQNLFFPNMFAKVTLYQKAQKGLVLPKEAVLVKNDKTIVFKKEDNEFEITEVKVKRNSDGSYTILEGLAQGDEVAKNALFILDADAINNGDE</sequence>
<evidence type="ECO:0000313" key="5">
    <source>
        <dbReference type="EMBL" id="MFC3847241.1"/>
    </source>
</evidence>
<dbReference type="Pfam" id="PF25919">
    <property type="entry name" value="BSH_CusB"/>
    <property type="match status" value="1"/>
</dbReference>
<dbReference type="PANTHER" id="PTHR30097">
    <property type="entry name" value="CATION EFFLUX SYSTEM PROTEIN CUSB"/>
    <property type="match status" value="1"/>
</dbReference>
<dbReference type="EMBL" id="JBHRZO010000007">
    <property type="protein sequence ID" value="MFC3847241.1"/>
    <property type="molecule type" value="Genomic_DNA"/>
</dbReference>
<dbReference type="InterPro" id="IPR051909">
    <property type="entry name" value="MFP_Cation_Efflux"/>
</dbReference>
<accession>A0ABV7ZGH3</accession>
<feature type="domain" description="CzcB-like C-terminal circularly permuted SH3-like" evidence="4">
    <location>
        <begin position="246"/>
        <end position="304"/>
    </location>
</feature>
<dbReference type="Gene3D" id="2.40.420.20">
    <property type="match status" value="1"/>
</dbReference>
<protein>
    <submittedName>
        <fullName evidence="5">Efflux RND transporter periplasmic adaptor subunit</fullName>
    </submittedName>
</protein>
<evidence type="ECO:0000259" key="4">
    <source>
        <dbReference type="Pfam" id="PF25975"/>
    </source>
</evidence>
<feature type="domain" description="CusB-like barrel-sandwich hybrid" evidence="2">
    <location>
        <begin position="51"/>
        <end position="159"/>
    </location>
</feature>
<evidence type="ECO:0000313" key="6">
    <source>
        <dbReference type="Proteomes" id="UP001595783"/>
    </source>
</evidence>
<evidence type="ECO:0000259" key="2">
    <source>
        <dbReference type="Pfam" id="PF25919"/>
    </source>
</evidence>
<reference evidence="6" key="1">
    <citation type="journal article" date="2019" name="Int. J. Syst. Evol. Microbiol.">
        <title>The Global Catalogue of Microorganisms (GCM) 10K type strain sequencing project: providing services to taxonomists for standard genome sequencing and annotation.</title>
        <authorList>
            <consortium name="The Broad Institute Genomics Platform"/>
            <consortium name="The Broad Institute Genome Sequencing Center for Infectious Disease"/>
            <person name="Wu L."/>
            <person name="Ma J."/>
        </authorList>
    </citation>
    <scope>NUCLEOTIDE SEQUENCE [LARGE SCALE GENOMIC DNA]</scope>
    <source>
        <strain evidence="6">CCUG 53816</strain>
    </source>
</reference>
<evidence type="ECO:0000256" key="1">
    <source>
        <dbReference type="ARBA" id="ARBA00022448"/>
    </source>
</evidence>
<dbReference type="InterPro" id="IPR058649">
    <property type="entry name" value="CzcB_C"/>
</dbReference>